<sequence>MELLELKNKIIASFNGADEALAQAYAGQMHITQDNTHVLSQYELTDDHLEAAIRHAASRLIV</sequence>
<reference evidence="1 2" key="1">
    <citation type="submission" date="2018-04" db="EMBL/GenBank/DDBJ databases">
        <title>Genomic Encyclopedia of Archaeal and Bacterial Type Strains, Phase II (KMG-II): from individual species to whole genera.</title>
        <authorList>
            <person name="Goeker M."/>
        </authorList>
    </citation>
    <scope>NUCLEOTIDE SEQUENCE [LARGE SCALE GENOMIC DNA]</scope>
    <source>
        <strain evidence="1 2">DSM 5822</strain>
    </source>
</reference>
<protein>
    <submittedName>
        <fullName evidence="1">Uncharacterized protein</fullName>
    </submittedName>
</protein>
<dbReference type="Proteomes" id="UP000244223">
    <property type="component" value="Unassembled WGS sequence"/>
</dbReference>
<dbReference type="EMBL" id="QAON01000003">
    <property type="protein sequence ID" value="PTQ90332.1"/>
    <property type="molecule type" value="Genomic_DNA"/>
</dbReference>
<comment type="caution">
    <text evidence="1">The sequence shown here is derived from an EMBL/GenBank/DDBJ whole genome shotgun (WGS) entry which is preliminary data.</text>
</comment>
<dbReference type="OrthoDB" id="3010398at2"/>
<evidence type="ECO:0000313" key="1">
    <source>
        <dbReference type="EMBL" id="PTQ90332.1"/>
    </source>
</evidence>
<proteinExistence type="predicted"/>
<dbReference type="AlphaFoldDB" id="A0A2T5J1L3"/>
<name>A0A2T5J1L3_9GAMM</name>
<dbReference type="RefSeq" id="WP_107864779.1">
    <property type="nucleotide sequence ID" value="NZ_QAON01000003.1"/>
</dbReference>
<accession>A0A2T5J1L3</accession>
<organism evidence="1 2">
    <name type="scientific">Agitococcus lubricus</name>
    <dbReference type="NCBI Taxonomy" id="1077255"/>
    <lineage>
        <taxon>Bacteria</taxon>
        <taxon>Pseudomonadati</taxon>
        <taxon>Pseudomonadota</taxon>
        <taxon>Gammaproteobacteria</taxon>
        <taxon>Moraxellales</taxon>
        <taxon>Moraxellaceae</taxon>
        <taxon>Agitococcus</taxon>
    </lineage>
</organism>
<gene>
    <name evidence="1" type="ORF">C8N29_10385</name>
</gene>
<keyword evidence="2" id="KW-1185">Reference proteome</keyword>
<evidence type="ECO:0000313" key="2">
    <source>
        <dbReference type="Proteomes" id="UP000244223"/>
    </source>
</evidence>